<evidence type="ECO:0000313" key="3">
    <source>
        <dbReference type="Proteomes" id="UP000198357"/>
    </source>
</evidence>
<organism evidence="2 3">
    <name type="scientific">Xanthomonas citri pv. vignicola</name>
    <dbReference type="NCBI Taxonomy" id="473426"/>
    <lineage>
        <taxon>Bacteria</taxon>
        <taxon>Pseudomonadati</taxon>
        <taxon>Pseudomonadota</taxon>
        <taxon>Gammaproteobacteria</taxon>
        <taxon>Lysobacterales</taxon>
        <taxon>Lysobacteraceae</taxon>
        <taxon>Xanthomonas</taxon>
    </lineage>
</organism>
<name>A0AB33C9R2_XANCI</name>
<sequence>MTCIRRPVDPGKSNECDAPTSGSCTAGNPVNLIRPGFPRHLKAMENSRFGGVYEQQAIYG</sequence>
<evidence type="ECO:0000256" key="1">
    <source>
        <dbReference type="SAM" id="MobiDB-lite"/>
    </source>
</evidence>
<dbReference type="EMBL" id="CP022263">
    <property type="protein sequence ID" value="ASK91289.1"/>
    <property type="molecule type" value="Genomic_DNA"/>
</dbReference>
<gene>
    <name evidence="2" type="ORF">XcvCFBP7111P_07050</name>
</gene>
<feature type="region of interest" description="Disordered" evidence="1">
    <location>
        <begin position="1"/>
        <end position="21"/>
    </location>
</feature>
<accession>A0AB33C9R2</accession>
<evidence type="ECO:0000313" key="2">
    <source>
        <dbReference type="EMBL" id="ASK91289.1"/>
    </source>
</evidence>
<dbReference type="Proteomes" id="UP000198357">
    <property type="component" value="Chromosome"/>
</dbReference>
<dbReference type="AlphaFoldDB" id="A0AB33C9R2"/>
<protein>
    <submittedName>
        <fullName evidence="2">Uncharacterized protein</fullName>
    </submittedName>
</protein>
<reference evidence="2 3" key="1">
    <citation type="submission" date="2017-06" db="EMBL/GenBank/DDBJ databases">
        <title>First complete genome sequences of Xanthomonas citri pv. vignicola strains CFBP 7111, CFBP 7112 and CFBP 7113 using long-read technology.</title>
        <authorList>
            <person name="Ruh M."/>
            <person name="Briand M."/>
            <person name="Bonneau S."/>
            <person name="Jacques M.A."/>
            <person name="Chen N.W.G."/>
        </authorList>
    </citation>
    <scope>NUCLEOTIDE SEQUENCE [LARGE SCALE GENOMIC DNA]</scope>
    <source>
        <strain evidence="2 3">CFBP7111</strain>
    </source>
</reference>
<feature type="compositionally biased region" description="Basic and acidic residues" evidence="1">
    <location>
        <begin position="1"/>
        <end position="15"/>
    </location>
</feature>
<proteinExistence type="predicted"/>